<feature type="domain" description="G-protein coupled receptors family 1 profile" evidence="11">
    <location>
        <begin position="1"/>
        <end position="181"/>
    </location>
</feature>
<dbReference type="InterPro" id="IPR003961">
    <property type="entry name" value="FN3_dom"/>
</dbReference>
<feature type="domain" description="Fibronectin type-III" evidence="12">
    <location>
        <begin position="1323"/>
        <end position="1423"/>
    </location>
</feature>
<dbReference type="InterPro" id="IPR050617">
    <property type="entry name" value="E3_ligase_FN3/SPRY"/>
</dbReference>
<dbReference type="FunFam" id="2.60.40.10:FF:000210">
    <property type="entry name" value="Fibronectin type III domain containing 3A"/>
    <property type="match status" value="1"/>
</dbReference>
<feature type="compositionally biased region" description="Polar residues" evidence="9">
    <location>
        <begin position="799"/>
        <end position="808"/>
    </location>
</feature>
<dbReference type="FunFam" id="2.60.40.10:FF:000180">
    <property type="entry name" value="Fibronectin type III domain containing 3A"/>
    <property type="match status" value="1"/>
</dbReference>
<dbReference type="Proteomes" id="UP000606274">
    <property type="component" value="Unassembled WGS sequence"/>
</dbReference>
<feature type="region of interest" description="Disordered" evidence="9">
    <location>
        <begin position="1115"/>
        <end position="1148"/>
    </location>
</feature>
<dbReference type="SUPFAM" id="SSF49265">
    <property type="entry name" value="Fibronectin type III"/>
    <property type="match status" value="6"/>
</dbReference>
<organism evidence="13 14">
    <name type="scientific">Silurus meridionalis</name>
    <name type="common">Southern catfish</name>
    <name type="synonym">Silurus soldatovi meridionalis</name>
    <dbReference type="NCBI Taxonomy" id="175797"/>
    <lineage>
        <taxon>Eukaryota</taxon>
        <taxon>Metazoa</taxon>
        <taxon>Chordata</taxon>
        <taxon>Craniata</taxon>
        <taxon>Vertebrata</taxon>
        <taxon>Euteleostomi</taxon>
        <taxon>Actinopterygii</taxon>
        <taxon>Neopterygii</taxon>
        <taxon>Teleostei</taxon>
        <taxon>Ostariophysi</taxon>
        <taxon>Siluriformes</taxon>
        <taxon>Siluridae</taxon>
        <taxon>Silurus</taxon>
    </lineage>
</organism>
<feature type="transmembrane region" description="Helical" evidence="10">
    <location>
        <begin position="119"/>
        <end position="139"/>
    </location>
</feature>
<dbReference type="PRINTS" id="PR00237">
    <property type="entry name" value="GPCRRHODOPSN"/>
</dbReference>
<accession>A0A8T0B327</accession>
<comment type="similarity">
    <text evidence="7">Belongs to the FNDC3 family.</text>
</comment>
<comment type="subcellular location">
    <subcellularLocation>
        <location evidence="1">Golgi apparatus membrane</location>
        <topology evidence="1">Single-pass membrane protein</topology>
    </subcellularLocation>
</comment>
<evidence type="ECO:0000256" key="10">
    <source>
        <dbReference type="SAM" id="Phobius"/>
    </source>
</evidence>
<feature type="domain" description="Fibronectin type-III" evidence="12">
    <location>
        <begin position="1228"/>
        <end position="1322"/>
    </location>
</feature>
<dbReference type="FunFam" id="2.60.40.10:FF:000175">
    <property type="entry name" value="Fibronectin type III domain containing 3A"/>
    <property type="match status" value="1"/>
</dbReference>
<dbReference type="PROSITE" id="PS50853">
    <property type="entry name" value="FN3"/>
    <property type="match status" value="9"/>
</dbReference>
<evidence type="ECO:0000256" key="5">
    <source>
        <dbReference type="ARBA" id="ARBA00023034"/>
    </source>
</evidence>
<feature type="domain" description="Fibronectin type-III" evidence="12">
    <location>
        <begin position="1011"/>
        <end position="1101"/>
    </location>
</feature>
<evidence type="ECO:0000256" key="1">
    <source>
        <dbReference type="ARBA" id="ARBA00004194"/>
    </source>
</evidence>
<feature type="compositionally biased region" description="Basic and acidic residues" evidence="9">
    <location>
        <begin position="1115"/>
        <end position="1126"/>
    </location>
</feature>
<feature type="transmembrane region" description="Helical" evidence="10">
    <location>
        <begin position="71"/>
        <end position="90"/>
    </location>
</feature>
<feature type="domain" description="Fibronectin type-III" evidence="12">
    <location>
        <begin position="914"/>
        <end position="1007"/>
    </location>
</feature>
<dbReference type="InterPro" id="IPR017452">
    <property type="entry name" value="GPCR_Rhodpsn_7TM"/>
</dbReference>
<dbReference type="PANTHER" id="PTHR24099:SF11">
    <property type="entry name" value="FIBRONECTIN TYPE III DOMAIN-CONTAINING 3BA-RELATED"/>
    <property type="match status" value="1"/>
</dbReference>
<feature type="domain" description="Fibronectin type-III" evidence="12">
    <location>
        <begin position="623"/>
        <end position="718"/>
    </location>
</feature>
<dbReference type="GO" id="GO:0004930">
    <property type="term" value="F:G protein-coupled receptor activity"/>
    <property type="evidence" value="ECO:0007669"/>
    <property type="project" value="InterPro"/>
</dbReference>
<feature type="compositionally biased region" description="Acidic residues" evidence="9">
    <location>
        <begin position="1127"/>
        <end position="1141"/>
    </location>
</feature>
<feature type="region of interest" description="Disordered" evidence="9">
    <location>
        <begin position="799"/>
        <end position="825"/>
    </location>
</feature>
<feature type="compositionally biased region" description="Polar residues" evidence="9">
    <location>
        <begin position="1422"/>
        <end position="1440"/>
    </location>
</feature>
<feature type="domain" description="Fibronectin type-III" evidence="12">
    <location>
        <begin position="1140"/>
        <end position="1227"/>
    </location>
</feature>
<dbReference type="SMART" id="SM00060">
    <property type="entry name" value="FN3"/>
    <property type="match status" value="9"/>
</dbReference>
<feature type="domain" description="Fibronectin type-III" evidence="12">
    <location>
        <begin position="816"/>
        <end position="910"/>
    </location>
</feature>
<dbReference type="FunFam" id="2.60.40.10:FF:000337">
    <property type="entry name" value="fibronectin type-III domain-containing protein 3A isoform X2"/>
    <property type="match status" value="1"/>
</dbReference>
<keyword evidence="5" id="KW-0333">Golgi apparatus</keyword>
<dbReference type="InterPro" id="IPR036116">
    <property type="entry name" value="FN3_sf"/>
</dbReference>
<feature type="domain" description="Fibronectin type-III" evidence="12">
    <location>
        <begin position="514"/>
        <end position="619"/>
    </location>
</feature>
<keyword evidence="2 10" id="KW-0812">Transmembrane</keyword>
<dbReference type="FunFam" id="2.60.40.10:FF:000366">
    <property type="entry name" value="fibronectin type-III domain-containing protein 3A isoform X1"/>
    <property type="match status" value="1"/>
</dbReference>
<evidence type="ECO:0000256" key="7">
    <source>
        <dbReference type="ARBA" id="ARBA00038207"/>
    </source>
</evidence>
<dbReference type="InterPro" id="IPR000276">
    <property type="entry name" value="GPCR_Rhodpsn"/>
</dbReference>
<feature type="region of interest" description="Disordered" evidence="9">
    <location>
        <begin position="1420"/>
        <end position="1440"/>
    </location>
</feature>
<dbReference type="GO" id="GO:0000139">
    <property type="term" value="C:Golgi membrane"/>
    <property type="evidence" value="ECO:0007669"/>
    <property type="project" value="UniProtKB-SubCell"/>
</dbReference>
<comment type="caution">
    <text evidence="13">The sequence shown here is derived from an EMBL/GenBank/DDBJ whole genome shotgun (WGS) entry which is preliminary data.</text>
</comment>
<dbReference type="Pfam" id="PF00041">
    <property type="entry name" value="fn3"/>
    <property type="match status" value="8"/>
</dbReference>
<evidence type="ECO:0000313" key="13">
    <source>
        <dbReference type="EMBL" id="KAF7700158.1"/>
    </source>
</evidence>
<evidence type="ECO:0000256" key="4">
    <source>
        <dbReference type="ARBA" id="ARBA00022989"/>
    </source>
</evidence>
<evidence type="ECO:0000256" key="2">
    <source>
        <dbReference type="ARBA" id="ARBA00022692"/>
    </source>
</evidence>
<reference evidence="13" key="1">
    <citation type="submission" date="2020-08" db="EMBL/GenBank/DDBJ databases">
        <title>Chromosome-level assembly of Southern catfish (Silurus meridionalis) provides insights into visual adaptation to the nocturnal and benthic lifestyles.</title>
        <authorList>
            <person name="Zhang Y."/>
            <person name="Wang D."/>
            <person name="Peng Z."/>
        </authorList>
    </citation>
    <scope>NUCLEOTIDE SEQUENCE</scope>
    <source>
        <strain evidence="13">SWU-2019-XX</strain>
        <tissue evidence="13">Muscle</tissue>
    </source>
</reference>
<dbReference type="Gene3D" id="2.60.40.10">
    <property type="entry name" value="Immunoglobulins"/>
    <property type="match status" value="9"/>
</dbReference>
<evidence type="ECO:0000256" key="8">
    <source>
        <dbReference type="ARBA" id="ARBA00067092"/>
    </source>
</evidence>
<dbReference type="PRINTS" id="PR00014">
    <property type="entry name" value="FNTYPEIII"/>
</dbReference>
<feature type="transmembrane region" description="Helical" evidence="10">
    <location>
        <begin position="1448"/>
        <end position="1472"/>
    </location>
</feature>
<dbReference type="Gene3D" id="1.20.1070.10">
    <property type="entry name" value="Rhodopsin 7-helix transmembrane proteins"/>
    <property type="match status" value="1"/>
</dbReference>
<protein>
    <recommendedName>
        <fullName evidence="8">Fibronectin type-III domain-containing protein 3A</fullName>
    </recommendedName>
</protein>
<proteinExistence type="inferred from homology"/>
<evidence type="ECO:0000259" key="12">
    <source>
        <dbReference type="PROSITE" id="PS50853"/>
    </source>
</evidence>
<sequence>MLVCSLPFRAIYFLMDFNWVFGDITCRIMGFVFYVNMYGSIYFLMVLSVFRFVAIIKPYSYVYLQSNQGAFLLSGFIWLLVLVASIPLLYAGTSQDQSGQIKCLELDLSQSSIITLNKAALSLGFILPFVVITICYLVAARKLLQLKNGQGRRNPHYNKSCALVIIVLLLFLVCYMPYHVVRTVFLEVERQFNNKDYQSCQIQNPFGERSGTRRNNCSELNVGVMAEHPPPLESGQLISADLALLTPQPPPPSMVNGDGAQQVILVQVNPGEAFTIQREDGQFQCITGPAQVPMMSPNGSVPPIYVPPGYVQQIIEENGVRRVLVLPQAEFHPGGHSPLHHPATHPHLQAFIPHPHPILPHPPPHLFSGMAGGTGDMNAQYISQYHPAHIYPDQVSPDAHPAHGRAAFHRDERANKAHERLQKKLKERQGGQAGGGGGGQAPTKDSPPLSPQKNRGTPPAAGGDLQNGLLKGLEEQSQAATLGSLGKECPGRLRETELAESNEKVQALLEWLSNISKPVVADIQARGACVCWTTPVWKTADEEQKEPEEKPEEASISYEVSVSYSGKDGKYNTAYSGKEQSATIENLRPATDYHVRVQAMYNCLQGNPSEPASFTTLSCEPDAPIPPRKASGTKNCLVLQWKAPCDNGSKIQNYILQWDEGKGTGMFEQCYYGPQKQYRVTKLSPASKYSFRLAAKNDMGVSEFSEPVHMLTSCSVPAPPKSLELLQAGVTWLSLQWNRPESSPKEDDIGYVLEMEEEGSGYGFQPSYDGDEPSCTVRNLHRSTKYKFRVAAYNAEGKSNPSPVSEFTTAPDRPGCPSKPYVKGKQHPTSFRITWDLPKETGGSDVTEYVVELSEGLSGSSWEEVYRGSAMECVCDGLKPGGTYQARVCCHSKGGQSPLSETLQVQTPAVPPGPCLPPRVIGKPKAREVQLRWAPPQVDGGSAVCAYSVEMFAPQGEEPREVHQGHELECTVHSLLPGRTYGFCLRAANKAGYGPFSERVEVTTGPGAPEPCRPPHVICKSPSCAVVSWEAPSCNGAAVTEFRLEWGAAEGSMQLIYNGAATSYELKGLLPATNYFCRVQAVNVAGVGTFSEVVLCQTPCSVPATVSVVHALRESEMKMDEKGSDGEEKEEEEDEEDEEDGERPSPLLYSPSTCLGLRWEAPCDHGAEIISYLIDIGERQPISTGPVNKYIIQNLQPDTTYRIRVQALNNLGAGPFSHTFKLKTKPLPPLPPRLECTAFSHQTLRLKWGDGPAKNSPTDSLQYQLQMEDRNGRFISLYKGPCHTHKVQRLNESTSYSFRIQAFNEAGEGPFSSVYTFTTPRSPPAPLKAPRVERLDESCEINWESLSPMKGDPIIYCLQCMQGNSDFKQMYKGSDTLFRLYSLSSSSEYRFRVCAIRQCQDAPEIMGPYSPSVTLLPVRVESPSSSGSTGPKAAESQQPRRSLTDEQFSLLIIALLALTSILIAVAIQYLVIE</sequence>
<dbReference type="SUPFAM" id="SSF81321">
    <property type="entry name" value="Family A G protein-coupled receptor-like"/>
    <property type="match status" value="1"/>
</dbReference>
<dbReference type="EMBL" id="JABFDY010000012">
    <property type="protein sequence ID" value="KAF7700158.1"/>
    <property type="molecule type" value="Genomic_DNA"/>
</dbReference>
<dbReference type="CDD" id="cd00063">
    <property type="entry name" value="FN3"/>
    <property type="match status" value="8"/>
</dbReference>
<evidence type="ECO:0000256" key="9">
    <source>
        <dbReference type="SAM" id="MobiDB-lite"/>
    </source>
</evidence>
<evidence type="ECO:0000256" key="3">
    <source>
        <dbReference type="ARBA" id="ARBA00022737"/>
    </source>
</evidence>
<keyword evidence="6 10" id="KW-0472">Membrane</keyword>
<dbReference type="FunFam" id="2.60.40.10:FF:000373">
    <property type="entry name" value="fibronectin type-III domain-containing protein 3A isoform X1"/>
    <property type="match status" value="1"/>
</dbReference>
<evidence type="ECO:0000259" key="11">
    <source>
        <dbReference type="PROSITE" id="PS50262"/>
    </source>
</evidence>
<feature type="transmembrane region" description="Helical" evidence="10">
    <location>
        <begin position="160"/>
        <end position="178"/>
    </location>
</feature>
<dbReference type="PROSITE" id="PS50262">
    <property type="entry name" value="G_PROTEIN_RECEP_F1_2"/>
    <property type="match status" value="1"/>
</dbReference>
<keyword evidence="14" id="KW-1185">Reference proteome</keyword>
<dbReference type="PANTHER" id="PTHR24099">
    <property type="entry name" value="E3 UBIQUITIN-PROTEIN LIGASE TRIM36-RELATED"/>
    <property type="match status" value="1"/>
</dbReference>
<keyword evidence="3" id="KW-0677">Repeat</keyword>
<dbReference type="PRINTS" id="PR01157">
    <property type="entry name" value="P2YPURNOCPTR"/>
</dbReference>
<feature type="compositionally biased region" description="Gly residues" evidence="9">
    <location>
        <begin position="431"/>
        <end position="440"/>
    </location>
</feature>
<dbReference type="InterPro" id="IPR013783">
    <property type="entry name" value="Ig-like_fold"/>
</dbReference>
<dbReference type="Pfam" id="PF00001">
    <property type="entry name" value="7tm_1"/>
    <property type="match status" value="1"/>
</dbReference>
<feature type="domain" description="Fibronectin type-III" evidence="12">
    <location>
        <begin position="719"/>
        <end position="812"/>
    </location>
</feature>
<evidence type="ECO:0000256" key="6">
    <source>
        <dbReference type="ARBA" id="ARBA00023136"/>
    </source>
</evidence>
<keyword evidence="4 10" id="KW-1133">Transmembrane helix</keyword>
<name>A0A8T0B327_SILME</name>
<gene>
    <name evidence="13" type="ORF">HF521_003116</name>
</gene>
<feature type="region of interest" description="Disordered" evidence="9">
    <location>
        <begin position="426"/>
        <end position="467"/>
    </location>
</feature>
<evidence type="ECO:0000313" key="14">
    <source>
        <dbReference type="Proteomes" id="UP000606274"/>
    </source>
</evidence>